<proteinExistence type="predicted"/>
<accession>A0AAD9NC82</accession>
<dbReference type="InterPro" id="IPR024975">
    <property type="entry name" value="NOV_C"/>
</dbReference>
<evidence type="ECO:0000313" key="3">
    <source>
        <dbReference type="EMBL" id="KAK2164650.1"/>
    </source>
</evidence>
<dbReference type="AlphaFoldDB" id="A0AAD9NC82"/>
<evidence type="ECO:0000313" key="4">
    <source>
        <dbReference type="Proteomes" id="UP001208570"/>
    </source>
</evidence>
<dbReference type="Proteomes" id="UP001208570">
    <property type="component" value="Unassembled WGS sequence"/>
</dbReference>
<organism evidence="3 4">
    <name type="scientific">Paralvinella palmiformis</name>
    <dbReference type="NCBI Taxonomy" id="53620"/>
    <lineage>
        <taxon>Eukaryota</taxon>
        <taxon>Metazoa</taxon>
        <taxon>Spiralia</taxon>
        <taxon>Lophotrochozoa</taxon>
        <taxon>Annelida</taxon>
        <taxon>Polychaeta</taxon>
        <taxon>Sedentaria</taxon>
        <taxon>Canalipalpata</taxon>
        <taxon>Terebellida</taxon>
        <taxon>Terebelliformia</taxon>
        <taxon>Alvinellidae</taxon>
        <taxon>Paralvinella</taxon>
    </lineage>
</organism>
<evidence type="ECO:0000259" key="2">
    <source>
        <dbReference type="Pfam" id="PF13020"/>
    </source>
</evidence>
<reference evidence="3" key="1">
    <citation type="journal article" date="2023" name="Mol. Biol. Evol.">
        <title>Third-Generation Sequencing Reveals the Adaptive Role of the Epigenome in Three Deep-Sea Polychaetes.</title>
        <authorList>
            <person name="Perez M."/>
            <person name="Aroh O."/>
            <person name="Sun Y."/>
            <person name="Lan Y."/>
            <person name="Juniper S.K."/>
            <person name="Young C.R."/>
            <person name="Angers B."/>
            <person name="Qian P.Y."/>
        </authorList>
    </citation>
    <scope>NUCLEOTIDE SEQUENCE</scope>
    <source>
        <strain evidence="3">P08H-3</strain>
    </source>
</reference>
<sequence length="364" mass="41032">MQFIFLDALSPNQVASTTEWTVQNADKGSSGLTAWPPNAGGSSLHPMVPGQGDQTRSSSTMWPPPKPPEGANLSQLPADLRPSKYSLDDLRRGRQQCDRPDMADEGNISQVMEQRHNRAENVQESQNRQVLELEAAATVDNGHHQPGSCVDESVRTDPDTFIKEDKNIHQSDWVSHTMRGTKHSLSSDPHHFTRRPLYLFDPTVWSDHIDEAVYEDVGTSSQLAPPETVPLSERPDQHEISVWGEQLVKAYLERLAQDPESGIKQIIWMNEDKEGGTPYDIVVKITDPDSENNTEVFVEVKTTQSNDKAFFEISAQEFEFALRVEDKYHVYRVLNAGKSDVRLKRLINLADKMRTKQVCLFLAV</sequence>
<dbReference type="PANTHER" id="PTHR32387">
    <property type="entry name" value="WU:FJ29H11"/>
    <property type="match status" value="1"/>
</dbReference>
<evidence type="ECO:0000256" key="1">
    <source>
        <dbReference type="SAM" id="MobiDB-lite"/>
    </source>
</evidence>
<protein>
    <recommendedName>
        <fullName evidence="2">Protein NO VEIN C-terminal domain-containing protein</fullName>
    </recommendedName>
</protein>
<dbReference type="InterPro" id="IPR052957">
    <property type="entry name" value="Auxin_embryo_med"/>
</dbReference>
<dbReference type="EMBL" id="JAODUP010000061">
    <property type="protein sequence ID" value="KAK2164650.1"/>
    <property type="molecule type" value="Genomic_DNA"/>
</dbReference>
<feature type="compositionally biased region" description="Polar residues" evidence="1">
    <location>
        <begin position="23"/>
        <end position="32"/>
    </location>
</feature>
<feature type="domain" description="Protein NO VEIN C-terminal" evidence="2">
    <location>
        <begin position="260"/>
        <end position="340"/>
    </location>
</feature>
<keyword evidence="4" id="KW-1185">Reference proteome</keyword>
<name>A0AAD9NC82_9ANNE</name>
<feature type="compositionally biased region" description="Polar residues" evidence="1">
    <location>
        <begin position="52"/>
        <end position="61"/>
    </location>
</feature>
<dbReference type="PANTHER" id="PTHR32387:SF0">
    <property type="entry name" value="PROTEIN NO VEIN"/>
    <property type="match status" value="1"/>
</dbReference>
<feature type="region of interest" description="Disordered" evidence="1">
    <location>
        <begin position="23"/>
        <end position="78"/>
    </location>
</feature>
<gene>
    <name evidence="3" type="ORF">LSH36_61g13001</name>
</gene>
<dbReference type="Pfam" id="PF13020">
    <property type="entry name" value="NOV_C"/>
    <property type="match status" value="1"/>
</dbReference>
<comment type="caution">
    <text evidence="3">The sequence shown here is derived from an EMBL/GenBank/DDBJ whole genome shotgun (WGS) entry which is preliminary data.</text>
</comment>